<comment type="subcellular location">
    <subcellularLocation>
        <location evidence="3">Cytoplasm</location>
    </subcellularLocation>
    <subcellularLocation>
        <location evidence="2">Nucleus</location>
    </subcellularLocation>
</comment>
<dbReference type="GO" id="GO:0000976">
    <property type="term" value="F:transcription cis-regulatory region binding"/>
    <property type="evidence" value="ECO:0007669"/>
    <property type="project" value="TreeGrafter"/>
</dbReference>
<dbReference type="InterPro" id="IPR001841">
    <property type="entry name" value="Znf_RING"/>
</dbReference>
<evidence type="ECO:0000256" key="11">
    <source>
        <dbReference type="ARBA" id="ARBA00022786"/>
    </source>
</evidence>
<dbReference type="FunFam" id="3.30.40.10:FF:000112">
    <property type="entry name" value="RING finger protein 10"/>
    <property type="match status" value="1"/>
</dbReference>
<dbReference type="PANTHER" id="PTHR12983">
    <property type="entry name" value="RING FINGER 10 FAMILY MEMBER"/>
    <property type="match status" value="1"/>
</dbReference>
<reference evidence="19" key="1">
    <citation type="journal article" date="2020" name="G3 (Bethesda)">
        <title>High-Quality Assemblies for Three Invasive Social Wasps from the &lt;i&gt;Vespula&lt;/i&gt; Genus.</title>
        <authorList>
            <person name="Harrop T.W.R."/>
            <person name="Guhlin J."/>
            <person name="McLaughlin G.M."/>
            <person name="Permina E."/>
            <person name="Stockwell P."/>
            <person name="Gilligan J."/>
            <person name="Le Lec M.F."/>
            <person name="Gruber M.A.M."/>
            <person name="Quinn O."/>
            <person name="Lovegrove M."/>
            <person name="Duncan E.J."/>
            <person name="Remnant E.J."/>
            <person name="Van Eeckhoven J."/>
            <person name="Graham B."/>
            <person name="Knapp R.A."/>
            <person name="Langford K.W."/>
            <person name="Kronenberg Z."/>
            <person name="Press M.O."/>
            <person name="Eacker S.M."/>
            <person name="Wilson-Rankin E.E."/>
            <person name="Purcell J."/>
            <person name="Lester P.J."/>
            <person name="Dearden P.K."/>
        </authorList>
    </citation>
    <scope>NUCLEOTIDE SEQUENCE</scope>
    <source>
        <strain evidence="19">Linc-1</strain>
    </source>
</reference>
<keyword evidence="10 16" id="KW-0863">Zinc-finger</keyword>
<evidence type="ECO:0000256" key="7">
    <source>
        <dbReference type="ARBA" id="ARBA00022490"/>
    </source>
</evidence>
<evidence type="ECO:0000256" key="10">
    <source>
        <dbReference type="ARBA" id="ARBA00022771"/>
    </source>
</evidence>
<dbReference type="InterPro" id="IPR017907">
    <property type="entry name" value="Znf_RING_CS"/>
</dbReference>
<dbReference type="Pfam" id="PF13445">
    <property type="entry name" value="zf-RING_UBOX"/>
    <property type="match status" value="1"/>
</dbReference>
<dbReference type="GO" id="GO:0008270">
    <property type="term" value="F:zinc ion binding"/>
    <property type="evidence" value="ECO:0007669"/>
    <property type="project" value="UniProtKB-KW"/>
</dbReference>
<evidence type="ECO:0000256" key="16">
    <source>
        <dbReference type="PROSITE-ProRule" id="PRU00175"/>
    </source>
</evidence>
<evidence type="ECO:0000256" key="6">
    <source>
        <dbReference type="ARBA" id="ARBA00012483"/>
    </source>
</evidence>
<dbReference type="GO" id="GO:0005737">
    <property type="term" value="C:cytoplasm"/>
    <property type="evidence" value="ECO:0007669"/>
    <property type="project" value="UniProtKB-SubCell"/>
</dbReference>
<evidence type="ECO:0000256" key="8">
    <source>
        <dbReference type="ARBA" id="ARBA00022679"/>
    </source>
</evidence>
<evidence type="ECO:0000256" key="17">
    <source>
        <dbReference type="SAM" id="MobiDB-lite"/>
    </source>
</evidence>
<evidence type="ECO:0000259" key="18">
    <source>
        <dbReference type="PROSITE" id="PS50089"/>
    </source>
</evidence>
<keyword evidence="9" id="KW-0479">Metal-binding</keyword>
<dbReference type="InterPro" id="IPR013083">
    <property type="entry name" value="Znf_RING/FYVE/PHD"/>
</dbReference>
<dbReference type="GO" id="GO:0061630">
    <property type="term" value="F:ubiquitin protein ligase activity"/>
    <property type="evidence" value="ECO:0007669"/>
    <property type="project" value="UniProtKB-EC"/>
</dbReference>
<dbReference type="AlphaFoldDB" id="A0A834NDV9"/>
<feature type="domain" description="RING-type" evidence="18">
    <location>
        <begin position="198"/>
        <end position="239"/>
    </location>
</feature>
<sequence>MDKKTKYPQSSSKGTAGDSKKSQDVANNKLFPKTSRKREPTGANSLSKYDQTKKYNTQKAKTFDKRPKPKGQYHGGSKEDTKVVEIETAEFGSVMAQGSKKQNLNHLLNFHYEPRDMQSGSDTWRMGNASKGYNRNSNRWLPPVQRHKYNKEQFLQASCQFVVTANEDYSLYLTDPDTLVDWKYIEQVKIHNTESLSCPICLFSPVAAKMTRCGHVYCWSCILHYLSLSDKSWRKCPICYESVHKSDLKSVIEVTQNAVNLGDPITLRLMRRERGSLIAMPASEPITATPTTFFQVSKGCNKQVYSKLLIANPKDIMDIIECERAQLRIELMNDPHSPENCYIEQAICELAKREEELLQKVFFKKVNDDGSHQEVIGNISSTSIGDKVEQEKQESHQLIQQSNDEVNNLYKEDQPLCKEATESSNIFSSETQLPSPSQKFFYFYQVEDGQNVYLHAMNVKMLEMQYGSLEHCPLVITGKLLEKEVGSFTEDLRRRLRYLCHLPLTCQFEVAEIELKPPIVSEDVLNSFHEQLETRQKRRQRREREERKREKKIIEEENKQMGKYPVPNVNIDSTRHFPQWQPELFTEDAIPSPSESLATSSVASSPSLSTFDEVVSTTRKISNPNEQGPSFAEMLRNTGARFKAGRSWPSVKPTLPERSKSVRSDIEEDDCAHAPSYSQSFGDALAQALEQTKLLNAEAKLNDNVRGKKKKKKNLHVFCSLFYSKFSWSSEINLDILLQKLQVFSVRLVIKFGVKFPL</sequence>
<evidence type="ECO:0000256" key="5">
    <source>
        <dbReference type="ARBA" id="ARBA00008117"/>
    </source>
</evidence>
<evidence type="ECO:0000313" key="20">
    <source>
        <dbReference type="Proteomes" id="UP000617340"/>
    </source>
</evidence>
<evidence type="ECO:0000256" key="12">
    <source>
        <dbReference type="ARBA" id="ARBA00022833"/>
    </source>
</evidence>
<keyword evidence="12" id="KW-0862">Zinc</keyword>
<keyword evidence="13" id="KW-0539">Nucleus</keyword>
<comment type="catalytic activity">
    <reaction evidence="1">
        <text>S-ubiquitinyl-[E2 ubiquitin-conjugating enzyme]-L-cysteine + [acceptor protein]-L-lysine = [E2 ubiquitin-conjugating enzyme]-L-cysteine + N(6)-ubiquitinyl-[acceptor protein]-L-lysine.</text>
        <dbReference type="EC" id="2.3.2.27"/>
    </reaction>
</comment>
<organism evidence="19 20">
    <name type="scientific">Vespula germanica</name>
    <name type="common">German yellow jacket</name>
    <name type="synonym">Paravespula germanica</name>
    <dbReference type="NCBI Taxonomy" id="30212"/>
    <lineage>
        <taxon>Eukaryota</taxon>
        <taxon>Metazoa</taxon>
        <taxon>Ecdysozoa</taxon>
        <taxon>Arthropoda</taxon>
        <taxon>Hexapoda</taxon>
        <taxon>Insecta</taxon>
        <taxon>Pterygota</taxon>
        <taxon>Neoptera</taxon>
        <taxon>Endopterygota</taxon>
        <taxon>Hymenoptera</taxon>
        <taxon>Apocrita</taxon>
        <taxon>Aculeata</taxon>
        <taxon>Vespoidea</taxon>
        <taxon>Vespidae</taxon>
        <taxon>Vespinae</taxon>
        <taxon>Vespula</taxon>
    </lineage>
</organism>
<evidence type="ECO:0000256" key="2">
    <source>
        <dbReference type="ARBA" id="ARBA00004123"/>
    </source>
</evidence>
<dbReference type="GO" id="GO:0005634">
    <property type="term" value="C:nucleus"/>
    <property type="evidence" value="ECO:0007669"/>
    <property type="project" value="UniProtKB-SubCell"/>
</dbReference>
<keyword evidence="8" id="KW-0808">Transferase</keyword>
<protein>
    <recommendedName>
        <fullName evidence="14">E3 ubiquitin-protein ligase RNF10</fullName>
        <ecNumber evidence="6">2.3.2.27</ecNumber>
    </recommendedName>
    <alternativeName>
        <fullName evidence="15">RING finger protein 10</fullName>
    </alternativeName>
</protein>
<keyword evidence="7" id="KW-0963">Cytoplasm</keyword>
<dbReference type="PROSITE" id="PS00518">
    <property type="entry name" value="ZF_RING_1"/>
    <property type="match status" value="1"/>
</dbReference>
<keyword evidence="11" id="KW-0833">Ubl conjugation pathway</keyword>
<proteinExistence type="inferred from homology"/>
<feature type="region of interest" description="Disordered" evidence="17">
    <location>
        <begin position="532"/>
        <end position="555"/>
    </location>
</feature>
<feature type="region of interest" description="Disordered" evidence="17">
    <location>
        <begin position="1"/>
        <end position="80"/>
    </location>
</feature>
<comment type="caution">
    <text evidence="19">The sequence shown here is derived from an EMBL/GenBank/DDBJ whole genome shotgun (WGS) entry which is preliminary data.</text>
</comment>
<dbReference type="SUPFAM" id="SSF57850">
    <property type="entry name" value="RING/U-box"/>
    <property type="match status" value="1"/>
</dbReference>
<dbReference type="GO" id="GO:0045944">
    <property type="term" value="P:positive regulation of transcription by RNA polymerase II"/>
    <property type="evidence" value="ECO:0007669"/>
    <property type="project" value="TreeGrafter"/>
</dbReference>
<evidence type="ECO:0000256" key="4">
    <source>
        <dbReference type="ARBA" id="ARBA00004906"/>
    </source>
</evidence>
<comment type="pathway">
    <text evidence="4">Protein modification; protein ubiquitination.</text>
</comment>
<dbReference type="EC" id="2.3.2.27" evidence="6"/>
<evidence type="ECO:0000256" key="9">
    <source>
        <dbReference type="ARBA" id="ARBA00022723"/>
    </source>
</evidence>
<dbReference type="InterPro" id="IPR039739">
    <property type="entry name" value="MAG2/RNF10"/>
</dbReference>
<evidence type="ECO:0000256" key="14">
    <source>
        <dbReference type="ARBA" id="ARBA00035131"/>
    </source>
</evidence>
<accession>A0A834NDV9</accession>
<evidence type="ECO:0000256" key="3">
    <source>
        <dbReference type="ARBA" id="ARBA00004496"/>
    </source>
</evidence>
<dbReference type="Gene3D" id="3.30.40.10">
    <property type="entry name" value="Zinc/RING finger domain, C3HC4 (zinc finger)"/>
    <property type="match status" value="1"/>
</dbReference>
<evidence type="ECO:0000256" key="13">
    <source>
        <dbReference type="ARBA" id="ARBA00023242"/>
    </source>
</evidence>
<dbReference type="PANTHER" id="PTHR12983:SF9">
    <property type="entry name" value="E3 UBIQUITIN-PROTEIN LIGASE RNF10"/>
    <property type="match status" value="1"/>
</dbReference>
<evidence type="ECO:0000256" key="1">
    <source>
        <dbReference type="ARBA" id="ARBA00000900"/>
    </source>
</evidence>
<dbReference type="EMBL" id="JACSDZ010000004">
    <property type="protein sequence ID" value="KAF7406470.1"/>
    <property type="molecule type" value="Genomic_DNA"/>
</dbReference>
<name>A0A834NDV9_VESGE</name>
<comment type="similarity">
    <text evidence="5">Belongs to the RNF10 family.</text>
</comment>
<feature type="compositionally biased region" description="Basic and acidic residues" evidence="17">
    <location>
        <begin position="542"/>
        <end position="555"/>
    </location>
</feature>
<evidence type="ECO:0000313" key="19">
    <source>
        <dbReference type="EMBL" id="KAF7406470.1"/>
    </source>
</evidence>
<dbReference type="SMART" id="SM00184">
    <property type="entry name" value="RING"/>
    <property type="match status" value="1"/>
</dbReference>
<dbReference type="CDD" id="cd16536">
    <property type="entry name" value="RING-HC_RNF10"/>
    <property type="match status" value="1"/>
</dbReference>
<feature type="compositionally biased region" description="Polar residues" evidence="17">
    <location>
        <begin position="42"/>
        <end position="60"/>
    </location>
</feature>
<evidence type="ECO:0000256" key="15">
    <source>
        <dbReference type="ARBA" id="ARBA00035390"/>
    </source>
</evidence>
<gene>
    <name evidence="19" type="ORF">HZH68_005839</name>
</gene>
<dbReference type="InterPro" id="IPR027370">
    <property type="entry name" value="Znf-RING_euk"/>
</dbReference>
<dbReference type="PROSITE" id="PS50089">
    <property type="entry name" value="ZF_RING_2"/>
    <property type="match status" value="1"/>
</dbReference>
<keyword evidence="20" id="KW-1185">Reference proteome</keyword>
<dbReference type="Proteomes" id="UP000617340">
    <property type="component" value="Unassembled WGS sequence"/>
</dbReference>